<feature type="transmembrane region" description="Helical" evidence="1">
    <location>
        <begin position="88"/>
        <end position="106"/>
    </location>
</feature>
<dbReference type="InterPro" id="IPR001036">
    <property type="entry name" value="Acrflvin-R"/>
</dbReference>
<dbReference type="PANTHER" id="PTHR32063:SF33">
    <property type="entry name" value="RND SUPERFAMILY EFFLUX PUMP PERMEASE COMPONENT"/>
    <property type="match status" value="1"/>
</dbReference>
<accession>A0A0F9HQ91</accession>
<organism evidence="2">
    <name type="scientific">marine sediment metagenome</name>
    <dbReference type="NCBI Taxonomy" id="412755"/>
    <lineage>
        <taxon>unclassified sequences</taxon>
        <taxon>metagenomes</taxon>
        <taxon>ecological metagenomes</taxon>
    </lineage>
</organism>
<dbReference type="Gene3D" id="3.30.70.1320">
    <property type="entry name" value="Multidrug efflux transporter AcrB pore domain like"/>
    <property type="match status" value="1"/>
</dbReference>
<dbReference type="Pfam" id="PF00873">
    <property type="entry name" value="ACR_tran"/>
    <property type="match status" value="1"/>
</dbReference>
<sequence length="735" mass="80325">LLSDSGTILTLGEIAATSEGFAESDREAYYNGQRAALIYVYRTGEQTPIEISKTVRSYIRELNASLPPGVEAVIYRDRSELYKDRLRLLLKNGTLGLMLVLISLGLLLELRLAFWVAMGMPISIFGSFIIIKYMGGSINMVSMFAFLVTIGIIVDDAVVVGENIYHKRQSGKFDPLEAAIVGVREMSAPVFVAVATNIIAFIPLLMVTGSTGKFFAILPTVVISVFIISLVESMYVLPAHLSYPYKNLVGPYKNRVGGMLTALDRVPQLFGGLLERFISSVYAPALRWALGARYLVLVAAVAVLVVAYAYWSAGWIDFSFRPRIETDRIDAEIELPFGSRVEEVRKVARLVEEGGMRAIEKSGGREILSGVMTDIGRRGNNTAEVTFDLVSQEKRKITTREFSRLWREEVGEIPGLERLFFDFLIGPGGSSAINVELTHPDPETLELAATDLAAAIAEFKGTADINDGYAKGKPQIDFKLSPEGNAEGLDSLALGQQLRHAFYGIEALRLQRGQDEVKVMVRLPESERNSLYDLEGLLVRTPGGGNIPLSRAASISHGRAYTEINRVDGRRVISVTASVIPGQANENKIIAALKSGYMPELAGKYSGLKYSFEGRQREQRKTALNLFAGIALGLPAIFCLLAIIFRSYILALMVLLTIPFGLVSAIIGHILMGYDLSIISVFGMIALCGIVVNGGVVYTVTANRYVSEGMEPFEAAYRAAIRPAPPAPTITTSCW</sequence>
<dbReference type="PRINTS" id="PR00702">
    <property type="entry name" value="ACRIFLAVINRP"/>
</dbReference>
<gene>
    <name evidence="2" type="ORF">LCGC14_1970510</name>
</gene>
<feature type="transmembrane region" description="Helical" evidence="1">
    <location>
        <begin position="292"/>
        <end position="311"/>
    </location>
</feature>
<feature type="non-terminal residue" evidence="2">
    <location>
        <position position="1"/>
    </location>
</feature>
<dbReference type="InterPro" id="IPR027463">
    <property type="entry name" value="AcrB_DN_DC_subdom"/>
</dbReference>
<dbReference type="AlphaFoldDB" id="A0A0F9HQ91"/>
<dbReference type="SUPFAM" id="SSF82866">
    <property type="entry name" value="Multidrug efflux transporter AcrB transmembrane domain"/>
    <property type="match status" value="2"/>
</dbReference>
<dbReference type="GO" id="GO:0005886">
    <property type="term" value="C:plasma membrane"/>
    <property type="evidence" value="ECO:0007669"/>
    <property type="project" value="TreeGrafter"/>
</dbReference>
<feature type="transmembrane region" description="Helical" evidence="1">
    <location>
        <begin position="186"/>
        <end position="207"/>
    </location>
</feature>
<keyword evidence="1" id="KW-0472">Membrane</keyword>
<dbReference type="Gene3D" id="3.30.70.1440">
    <property type="entry name" value="Multidrug efflux transporter AcrB pore domain"/>
    <property type="match status" value="1"/>
</dbReference>
<dbReference type="Gene3D" id="1.20.1640.10">
    <property type="entry name" value="Multidrug efflux transporter AcrB transmembrane domain"/>
    <property type="match status" value="2"/>
</dbReference>
<dbReference type="PANTHER" id="PTHR32063">
    <property type="match status" value="1"/>
</dbReference>
<dbReference type="Gene3D" id="3.30.2090.10">
    <property type="entry name" value="Multidrug efflux transporter AcrB TolC docking domain, DN and DC subdomains"/>
    <property type="match status" value="2"/>
</dbReference>
<feature type="transmembrane region" description="Helical" evidence="1">
    <location>
        <begin position="112"/>
        <end position="131"/>
    </location>
</feature>
<feature type="transmembrane region" description="Helical" evidence="1">
    <location>
        <begin position="650"/>
        <end position="671"/>
    </location>
</feature>
<feature type="transmembrane region" description="Helical" evidence="1">
    <location>
        <begin position="678"/>
        <end position="700"/>
    </location>
</feature>
<proteinExistence type="predicted"/>
<keyword evidence="1" id="KW-1133">Transmembrane helix</keyword>
<dbReference type="SUPFAM" id="SSF82714">
    <property type="entry name" value="Multidrug efflux transporter AcrB TolC docking domain, DN and DC subdomains"/>
    <property type="match status" value="1"/>
</dbReference>
<evidence type="ECO:0000313" key="2">
    <source>
        <dbReference type="EMBL" id="KKL83860.1"/>
    </source>
</evidence>
<evidence type="ECO:0008006" key="3">
    <source>
        <dbReference type="Google" id="ProtNLM"/>
    </source>
</evidence>
<evidence type="ECO:0000256" key="1">
    <source>
        <dbReference type="SAM" id="Phobius"/>
    </source>
</evidence>
<dbReference type="Gene3D" id="3.30.70.1430">
    <property type="entry name" value="Multidrug efflux transporter AcrB pore domain"/>
    <property type="match status" value="1"/>
</dbReference>
<dbReference type="EMBL" id="LAZR01021861">
    <property type="protein sequence ID" value="KKL83860.1"/>
    <property type="molecule type" value="Genomic_DNA"/>
</dbReference>
<dbReference type="GO" id="GO:0042910">
    <property type="term" value="F:xenobiotic transmembrane transporter activity"/>
    <property type="evidence" value="ECO:0007669"/>
    <property type="project" value="TreeGrafter"/>
</dbReference>
<feature type="transmembrane region" description="Helical" evidence="1">
    <location>
        <begin position="623"/>
        <end position="644"/>
    </location>
</feature>
<protein>
    <recommendedName>
        <fullName evidence="3">SSD domain-containing protein</fullName>
    </recommendedName>
</protein>
<feature type="transmembrane region" description="Helical" evidence="1">
    <location>
        <begin position="143"/>
        <end position="166"/>
    </location>
</feature>
<reference evidence="2" key="1">
    <citation type="journal article" date="2015" name="Nature">
        <title>Complex archaea that bridge the gap between prokaryotes and eukaryotes.</title>
        <authorList>
            <person name="Spang A."/>
            <person name="Saw J.H."/>
            <person name="Jorgensen S.L."/>
            <person name="Zaremba-Niedzwiedzka K."/>
            <person name="Martijn J."/>
            <person name="Lind A.E."/>
            <person name="van Eijk R."/>
            <person name="Schleper C."/>
            <person name="Guy L."/>
            <person name="Ettema T.J."/>
        </authorList>
    </citation>
    <scope>NUCLEOTIDE SEQUENCE</scope>
</reference>
<keyword evidence="1" id="KW-0812">Transmembrane</keyword>
<name>A0A0F9HQ91_9ZZZZ</name>
<comment type="caution">
    <text evidence="2">The sequence shown here is derived from an EMBL/GenBank/DDBJ whole genome shotgun (WGS) entry which is preliminary data.</text>
</comment>
<feature type="transmembrane region" description="Helical" evidence="1">
    <location>
        <begin position="214"/>
        <end position="237"/>
    </location>
</feature>